<evidence type="ECO:0000313" key="4">
    <source>
        <dbReference type="EMBL" id="OVF07588.1"/>
    </source>
</evidence>
<accession>A0AA91PYY8</accession>
<dbReference type="KEGG" id="clus:A9F13_12g01188"/>
<feature type="compositionally biased region" description="Low complexity" evidence="2">
    <location>
        <begin position="146"/>
        <end position="186"/>
    </location>
</feature>
<evidence type="ECO:0000256" key="2">
    <source>
        <dbReference type="SAM" id="MobiDB-lite"/>
    </source>
</evidence>
<dbReference type="InterPro" id="IPR018287">
    <property type="entry name" value="Hap4_TF_heteromerisation"/>
</dbReference>
<name>A0AA91PYY8_CLALS</name>
<reference evidence="4 5" key="1">
    <citation type="submission" date="2017-04" db="EMBL/GenBank/DDBJ databases">
        <title>Draft genome of the yeast Clavispora lusitaniae type strain CBS 6936.</title>
        <authorList>
            <person name="Durrens P."/>
            <person name="Klopp C."/>
            <person name="Biteau N."/>
            <person name="Fitton-Ouhabi V."/>
            <person name="Dementhon K."/>
            <person name="Accoceberry I."/>
            <person name="Sherman D.J."/>
            <person name="Noel T."/>
        </authorList>
    </citation>
    <scope>NUCLEOTIDE SEQUENCE [LARGE SCALE GENOMIC DNA]</scope>
    <source>
        <strain evidence="4 5">CBS 6936</strain>
    </source>
</reference>
<dbReference type="EMBL" id="LYUB02000012">
    <property type="protein sequence ID" value="OVF07588.1"/>
    <property type="molecule type" value="Genomic_DNA"/>
</dbReference>
<keyword evidence="1" id="KW-0539">Nucleus</keyword>
<comment type="caution">
    <text evidence="4">The sequence shown here is derived from an EMBL/GenBank/DDBJ whole genome shotgun (WGS) entry which is preliminary data.</text>
</comment>
<protein>
    <recommendedName>
        <fullName evidence="3">Hap4 transcription factor heteromerisation domain-containing protein</fullName>
    </recommendedName>
</protein>
<feature type="compositionally biased region" description="Polar residues" evidence="2">
    <location>
        <begin position="1"/>
        <end position="31"/>
    </location>
</feature>
<dbReference type="OMA" id="HINNIHD"/>
<feature type="region of interest" description="Disordered" evidence="2">
    <location>
        <begin position="1"/>
        <end position="206"/>
    </location>
</feature>
<feature type="domain" description="Hap4 transcription factor heteromerisation" evidence="3">
    <location>
        <begin position="86"/>
        <end position="102"/>
    </location>
</feature>
<dbReference type="Pfam" id="PF10297">
    <property type="entry name" value="Hap4_Hap_bind"/>
    <property type="match status" value="1"/>
</dbReference>
<feature type="compositionally biased region" description="Basic residues" evidence="2">
    <location>
        <begin position="115"/>
        <end position="124"/>
    </location>
</feature>
<evidence type="ECO:0000313" key="5">
    <source>
        <dbReference type="Proteomes" id="UP000195602"/>
    </source>
</evidence>
<dbReference type="GO" id="GO:0005634">
    <property type="term" value="C:nucleus"/>
    <property type="evidence" value="ECO:0007669"/>
    <property type="project" value="InterPro"/>
</dbReference>
<gene>
    <name evidence="4" type="ORF">A9F13_12g01188</name>
</gene>
<proteinExistence type="predicted"/>
<evidence type="ECO:0000259" key="3">
    <source>
        <dbReference type="Pfam" id="PF10297"/>
    </source>
</evidence>
<dbReference type="GO" id="GO:0006355">
    <property type="term" value="P:regulation of DNA-templated transcription"/>
    <property type="evidence" value="ECO:0007669"/>
    <property type="project" value="InterPro"/>
</dbReference>
<sequence>MGATKTPMQQSSSLRASTSMAAHASVGSTSNSPPPSFAKYAKIQPAIAIKPKPSTPSPSVKTAFNPHYDPSSSSSATLLHEEAINTSRKWILPPRPRPGRKPSAQTAAADERKAACKKKPKMSRLTKPDSGDSGNSAPLSAKMEGSASTNSMSSAMSISSSSFSQSDSKPSSSSMSTQSHGSSSVSVAPAIDTTSRPTLQPAPRQATDLRSTYLARLKEQELIRNYIEVLTNQIKELRFVQSGVITVDALDSSSRTSPKIAVPQTVEQLDQINNIHDLDRFVAHLTTQSNVIHSVTKKLTSGTGSQGPGLQSQIRYYLELRAKHRATGTPRAPPPRQAVAPPIAAAPKPGFTPSLLRPLKMNLFDSEDDVIDVDIINDGDSLLDRETGRARAPDEGLSEQFGDTSTKETLPFLTKDKDGKTLSRENLAAFNRDNISSLSRENLLALGRDTTSFSRDNFGPQGQDFFATDRLKLEESAAPDILGLAGEVRSERKSRKMVCGFCNTETPCLCFDADNIFGE</sequence>
<dbReference type="AlphaFoldDB" id="A0AA91PYY8"/>
<evidence type="ECO:0000256" key="1">
    <source>
        <dbReference type="ARBA" id="ARBA00023242"/>
    </source>
</evidence>
<organism evidence="4 5">
    <name type="scientific">Clavispora lusitaniae</name>
    <name type="common">Candida lusitaniae</name>
    <dbReference type="NCBI Taxonomy" id="36911"/>
    <lineage>
        <taxon>Eukaryota</taxon>
        <taxon>Fungi</taxon>
        <taxon>Dikarya</taxon>
        <taxon>Ascomycota</taxon>
        <taxon>Saccharomycotina</taxon>
        <taxon>Pichiomycetes</taxon>
        <taxon>Metschnikowiaceae</taxon>
        <taxon>Clavispora</taxon>
    </lineage>
</organism>
<dbReference type="Proteomes" id="UP000195602">
    <property type="component" value="Unassembled WGS sequence"/>
</dbReference>